<dbReference type="InterPro" id="IPR022278">
    <property type="entry name" value="Pser_aminoTfrase"/>
</dbReference>
<comment type="subunit">
    <text evidence="12">Homodimer.</text>
</comment>
<dbReference type="GO" id="GO:0004648">
    <property type="term" value="F:O-phospho-L-serine:2-oxoglutarate aminotransferase activity"/>
    <property type="evidence" value="ECO:0007669"/>
    <property type="project" value="UniProtKB-UniRule"/>
</dbReference>
<dbReference type="EC" id="2.6.1.52" evidence="12"/>
<keyword evidence="16" id="KW-1185">Reference proteome</keyword>
<dbReference type="InterPro" id="IPR000192">
    <property type="entry name" value="Aminotrans_V_dom"/>
</dbReference>
<evidence type="ECO:0000256" key="7">
    <source>
        <dbReference type="ARBA" id="ARBA00022898"/>
    </source>
</evidence>
<protein>
    <recommendedName>
        <fullName evidence="12">Phosphoserine aminotransferase</fullName>
        <ecNumber evidence="12">2.6.1.52</ecNumber>
    </recommendedName>
    <alternativeName>
        <fullName evidence="12">Phosphohydroxythreonine aminotransferase</fullName>
        <shortName evidence="12">PSAT</shortName>
    </alternativeName>
</protein>
<evidence type="ECO:0000256" key="10">
    <source>
        <dbReference type="ARBA" id="ARBA00047630"/>
    </source>
</evidence>
<keyword evidence="5 12" id="KW-0028">Amino-acid biosynthesis</keyword>
<dbReference type="FunFam" id="3.40.640.10:FF:000010">
    <property type="entry name" value="Phosphoserine aminotransferase"/>
    <property type="match status" value="1"/>
</dbReference>
<keyword evidence="4 12" id="KW-0032">Aminotransferase</keyword>
<dbReference type="PANTHER" id="PTHR43247">
    <property type="entry name" value="PHOSPHOSERINE AMINOTRANSFERASE"/>
    <property type="match status" value="1"/>
</dbReference>
<evidence type="ECO:0000256" key="9">
    <source>
        <dbReference type="ARBA" id="ARBA00023299"/>
    </source>
</evidence>
<comment type="function">
    <text evidence="12">Catalyzes the reversible conversion of 3-phosphohydroxypyruvate to phosphoserine and of 3-hydroxy-2-oxo-4-phosphonooxybutanoate to phosphohydroxythreonine.</text>
</comment>
<comment type="pathway">
    <text evidence="2 12 13">Amino-acid biosynthesis; L-serine biosynthesis; L-serine from 3-phospho-D-glycerate: step 2/3.</text>
</comment>
<evidence type="ECO:0000256" key="12">
    <source>
        <dbReference type="HAMAP-Rule" id="MF_00160"/>
    </source>
</evidence>
<dbReference type="InterPro" id="IPR015421">
    <property type="entry name" value="PyrdxlP-dep_Trfase_major"/>
</dbReference>
<comment type="catalytic activity">
    <reaction evidence="10 12">
        <text>4-(phosphooxy)-L-threonine + 2-oxoglutarate = (R)-3-hydroxy-2-oxo-4-phosphooxybutanoate + L-glutamate</text>
        <dbReference type="Rhea" id="RHEA:16573"/>
        <dbReference type="ChEBI" id="CHEBI:16810"/>
        <dbReference type="ChEBI" id="CHEBI:29985"/>
        <dbReference type="ChEBI" id="CHEBI:58452"/>
        <dbReference type="ChEBI" id="CHEBI:58538"/>
        <dbReference type="EC" id="2.6.1.52"/>
    </reaction>
</comment>
<keyword evidence="12" id="KW-0963">Cytoplasm</keyword>
<comment type="caution">
    <text evidence="12">Lacks conserved residue(s) required for the propagation of feature annotation.</text>
</comment>
<dbReference type="Pfam" id="PF00266">
    <property type="entry name" value="Aminotran_5"/>
    <property type="match status" value="1"/>
</dbReference>
<dbReference type="InterPro" id="IPR020578">
    <property type="entry name" value="Aminotrans_V_PyrdxlP_BS"/>
</dbReference>
<name>A0A1G5CXF6_9BACT</name>
<evidence type="ECO:0000259" key="14">
    <source>
        <dbReference type="Pfam" id="PF00266"/>
    </source>
</evidence>
<proteinExistence type="inferred from homology"/>
<dbReference type="Proteomes" id="UP000198870">
    <property type="component" value="Unassembled WGS sequence"/>
</dbReference>
<dbReference type="STRING" id="419481.SAMN05216233_103273"/>
<evidence type="ECO:0000256" key="11">
    <source>
        <dbReference type="ARBA" id="ARBA00049007"/>
    </source>
</evidence>
<dbReference type="Gene3D" id="3.40.640.10">
    <property type="entry name" value="Type I PLP-dependent aspartate aminotransferase-like (Major domain)"/>
    <property type="match status" value="1"/>
</dbReference>
<dbReference type="RefSeq" id="WP_175469554.1">
    <property type="nucleotide sequence ID" value="NZ_FMUX01000003.1"/>
</dbReference>
<dbReference type="PANTHER" id="PTHR43247:SF1">
    <property type="entry name" value="PHOSPHOSERINE AMINOTRANSFERASE"/>
    <property type="match status" value="1"/>
</dbReference>
<evidence type="ECO:0000256" key="4">
    <source>
        <dbReference type="ARBA" id="ARBA00022576"/>
    </source>
</evidence>
<comment type="similarity">
    <text evidence="3 12">Belongs to the class-V pyridoxal-phosphate-dependent aminotransferase family. SerC subfamily.</text>
</comment>
<gene>
    <name evidence="12" type="primary">serC</name>
    <name evidence="15" type="ORF">SAMN05216233_103273</name>
</gene>
<dbReference type="GO" id="GO:0030170">
    <property type="term" value="F:pyridoxal phosphate binding"/>
    <property type="evidence" value="ECO:0007669"/>
    <property type="project" value="UniProtKB-UniRule"/>
</dbReference>
<dbReference type="NCBIfam" id="NF003764">
    <property type="entry name" value="PRK05355.1"/>
    <property type="match status" value="1"/>
</dbReference>
<feature type="binding site" evidence="12">
    <location>
        <position position="195"/>
    </location>
    <ligand>
        <name>pyridoxal 5'-phosphate</name>
        <dbReference type="ChEBI" id="CHEBI:597326"/>
    </ligand>
</feature>
<feature type="modified residue" description="N6-(pyridoxal phosphate)lysine" evidence="12">
    <location>
        <position position="196"/>
    </location>
</feature>
<keyword evidence="6 12" id="KW-0808">Transferase</keyword>
<evidence type="ECO:0000256" key="5">
    <source>
        <dbReference type="ARBA" id="ARBA00022605"/>
    </source>
</evidence>
<evidence type="ECO:0000313" key="15">
    <source>
        <dbReference type="EMBL" id="SCY07125.1"/>
    </source>
</evidence>
<organism evidence="15 16">
    <name type="scientific">Desulfoluna spongiiphila</name>
    <dbReference type="NCBI Taxonomy" id="419481"/>
    <lineage>
        <taxon>Bacteria</taxon>
        <taxon>Pseudomonadati</taxon>
        <taxon>Thermodesulfobacteriota</taxon>
        <taxon>Desulfobacteria</taxon>
        <taxon>Desulfobacterales</taxon>
        <taxon>Desulfolunaceae</taxon>
        <taxon>Desulfoluna</taxon>
    </lineage>
</organism>
<sequence>MNDRIHNFSAGPSALPTAVMQEMQEDLLSYRGSGMSVMEMSHRGDLFMGIIDEARTRIKRLYGLSDAYEVLFVHGGASLQFAMVPMNFIGEGQTAEYIETGTWSTKAIAEARIQNKGVRVAASSGDQDFTCIPEVKGLSAEAPFVHITTNNTVRGTQWHDLPDTGGVPLIADMSSDILSRPLDTRPFGMIYGGAQKNMGPSGTAVVILRKDMVEKIPHNLPTMLSYRTYVEKESMFNTPATFPIYAISLVTKWLEETVGGLAAMEAVNTRKAEALYALMDEDDFYCGTAAKESRSLMNATFRLRNRELEPLFIEKSLECGLAGLKGHKSVGGIRASIYNAVSEASVEALCTFMDDFRRTNR</sequence>
<feature type="binding site" evidence="12">
    <location>
        <begin position="237"/>
        <end position="238"/>
    </location>
    <ligand>
        <name>pyridoxal 5'-phosphate</name>
        <dbReference type="ChEBI" id="CHEBI:597326"/>
    </ligand>
</feature>
<feature type="domain" description="Aminotransferase class V" evidence="14">
    <location>
        <begin position="5"/>
        <end position="349"/>
    </location>
</feature>
<dbReference type="InterPro" id="IPR015424">
    <property type="entry name" value="PyrdxlP-dep_Trfase"/>
</dbReference>
<keyword evidence="9 12" id="KW-0718">Serine biosynthesis</keyword>
<dbReference type="GO" id="GO:0008615">
    <property type="term" value="P:pyridoxine biosynthetic process"/>
    <property type="evidence" value="ECO:0007669"/>
    <property type="project" value="UniProtKB-UniRule"/>
</dbReference>
<dbReference type="InterPro" id="IPR015422">
    <property type="entry name" value="PyrdxlP-dep_Trfase_small"/>
</dbReference>
<comment type="catalytic activity">
    <reaction evidence="11 12 13">
        <text>O-phospho-L-serine + 2-oxoglutarate = 3-phosphooxypyruvate + L-glutamate</text>
        <dbReference type="Rhea" id="RHEA:14329"/>
        <dbReference type="ChEBI" id="CHEBI:16810"/>
        <dbReference type="ChEBI" id="CHEBI:18110"/>
        <dbReference type="ChEBI" id="CHEBI:29985"/>
        <dbReference type="ChEBI" id="CHEBI:57524"/>
        <dbReference type="EC" id="2.6.1.52"/>
    </reaction>
</comment>
<dbReference type="SUPFAM" id="SSF53383">
    <property type="entry name" value="PLP-dependent transferases"/>
    <property type="match status" value="1"/>
</dbReference>
<feature type="binding site" evidence="12">
    <location>
        <position position="43"/>
    </location>
    <ligand>
        <name>L-glutamate</name>
        <dbReference type="ChEBI" id="CHEBI:29985"/>
    </ligand>
</feature>
<keyword evidence="8 12" id="KW-0664">Pyridoxine biosynthesis</keyword>
<comment type="cofactor">
    <cofactor evidence="12">
        <name>pyridoxal 5'-phosphate</name>
        <dbReference type="ChEBI" id="CHEBI:597326"/>
    </cofactor>
    <text evidence="12">Binds 1 pyridoxal phosphate per subunit.</text>
</comment>
<dbReference type="UniPathway" id="UPA00244">
    <property type="reaction ID" value="UER00311"/>
</dbReference>
<keyword evidence="7 12" id="KW-0663">Pyridoxal phosphate</keyword>
<feature type="binding site" evidence="12">
    <location>
        <position position="152"/>
    </location>
    <ligand>
        <name>pyridoxal 5'-phosphate</name>
        <dbReference type="ChEBI" id="CHEBI:597326"/>
    </ligand>
</feature>
<feature type="binding site" evidence="12">
    <location>
        <begin position="77"/>
        <end position="78"/>
    </location>
    <ligand>
        <name>pyridoxal 5'-phosphate</name>
        <dbReference type="ChEBI" id="CHEBI:597326"/>
    </ligand>
</feature>
<dbReference type="UniPathway" id="UPA00135">
    <property type="reaction ID" value="UER00197"/>
</dbReference>
<dbReference type="EMBL" id="FMUX01000003">
    <property type="protein sequence ID" value="SCY07125.1"/>
    <property type="molecule type" value="Genomic_DNA"/>
</dbReference>
<dbReference type="AlphaFoldDB" id="A0A1G5CXF6"/>
<feature type="binding site" evidence="12">
    <location>
        <position position="103"/>
    </location>
    <ligand>
        <name>pyridoxal 5'-phosphate</name>
        <dbReference type="ChEBI" id="CHEBI:597326"/>
    </ligand>
</feature>
<dbReference type="FunFam" id="3.90.1150.10:FF:000006">
    <property type="entry name" value="Phosphoserine aminotransferase"/>
    <property type="match status" value="1"/>
</dbReference>
<dbReference type="HAMAP" id="MF_00160">
    <property type="entry name" value="SerC_aminotrans_5"/>
    <property type="match status" value="1"/>
</dbReference>
<evidence type="ECO:0000256" key="2">
    <source>
        <dbReference type="ARBA" id="ARBA00005099"/>
    </source>
</evidence>
<evidence type="ECO:0000256" key="13">
    <source>
        <dbReference type="RuleBase" id="RU004505"/>
    </source>
</evidence>
<dbReference type="GO" id="GO:0006564">
    <property type="term" value="P:L-serine biosynthetic process"/>
    <property type="evidence" value="ECO:0007669"/>
    <property type="project" value="UniProtKB-UniRule"/>
</dbReference>
<dbReference type="GO" id="GO:0005737">
    <property type="term" value="C:cytoplasm"/>
    <property type="evidence" value="ECO:0007669"/>
    <property type="project" value="UniProtKB-SubCell"/>
</dbReference>
<reference evidence="15 16" key="1">
    <citation type="submission" date="2016-10" db="EMBL/GenBank/DDBJ databases">
        <authorList>
            <person name="de Groot N.N."/>
        </authorList>
    </citation>
    <scope>NUCLEOTIDE SEQUENCE [LARGE SCALE GENOMIC DNA]</scope>
    <source>
        <strain evidence="15 16">AA1</strain>
    </source>
</reference>
<evidence type="ECO:0000313" key="16">
    <source>
        <dbReference type="Proteomes" id="UP000198870"/>
    </source>
</evidence>
<evidence type="ECO:0000256" key="8">
    <source>
        <dbReference type="ARBA" id="ARBA00023096"/>
    </source>
</evidence>
<dbReference type="PROSITE" id="PS00595">
    <property type="entry name" value="AA_TRANSFER_CLASS_5"/>
    <property type="match status" value="1"/>
</dbReference>
<dbReference type="PIRSF" id="PIRSF000525">
    <property type="entry name" value="SerC"/>
    <property type="match status" value="1"/>
</dbReference>
<feature type="binding site" evidence="12">
    <location>
        <position position="172"/>
    </location>
    <ligand>
        <name>pyridoxal 5'-phosphate</name>
        <dbReference type="ChEBI" id="CHEBI:597326"/>
    </ligand>
</feature>
<accession>A0A1G5CXF6</accession>
<comment type="pathway">
    <text evidence="1 12">Cofactor biosynthesis; pyridoxine 5'-phosphate biosynthesis; pyridoxine 5'-phosphate from D-erythrose 4-phosphate: step 3/5.</text>
</comment>
<evidence type="ECO:0000256" key="1">
    <source>
        <dbReference type="ARBA" id="ARBA00004915"/>
    </source>
</evidence>
<evidence type="ECO:0000256" key="3">
    <source>
        <dbReference type="ARBA" id="ARBA00006904"/>
    </source>
</evidence>
<comment type="subcellular location">
    <subcellularLocation>
        <location evidence="12">Cytoplasm</location>
    </subcellularLocation>
</comment>
<dbReference type="NCBIfam" id="TIGR01364">
    <property type="entry name" value="serC_1"/>
    <property type="match status" value="1"/>
</dbReference>
<dbReference type="Gene3D" id="3.90.1150.10">
    <property type="entry name" value="Aspartate Aminotransferase, domain 1"/>
    <property type="match status" value="1"/>
</dbReference>
<evidence type="ECO:0000256" key="6">
    <source>
        <dbReference type="ARBA" id="ARBA00022679"/>
    </source>
</evidence>